<proteinExistence type="predicted"/>
<reference evidence="1" key="1">
    <citation type="submission" date="2024-01" db="EMBL/GenBank/DDBJ databases">
        <title>De novo genome assembly and pan-genome analysis of the fast-growing Indian isolates of Synechococcus elongatus: Potential chassis for bioproduction.</title>
        <authorList>
            <person name="Jain V.S."/>
            <person name="Schubert M.G."/>
            <person name="Pritam P."/>
            <person name="Sarnaik A.P."/>
            <person name="Jaiswal D."/>
            <person name="Church G.M."/>
            <person name="Wangikar P."/>
        </authorList>
    </citation>
    <scope>NUCLEOTIDE SEQUENCE</scope>
    <source>
        <strain evidence="1">PCC 11801</strain>
    </source>
</reference>
<organism evidence="1 2">
    <name type="scientific">Synechococcus elongatus PCC 11801</name>
    <dbReference type="NCBI Taxonomy" id="2219813"/>
    <lineage>
        <taxon>Bacteria</taxon>
        <taxon>Bacillati</taxon>
        <taxon>Cyanobacteriota</taxon>
        <taxon>Cyanophyceae</taxon>
        <taxon>Synechococcales</taxon>
        <taxon>Synechococcaceae</taxon>
        <taxon>Synechococcus</taxon>
    </lineage>
</organism>
<keyword evidence="1" id="KW-0255">Endonuclease</keyword>
<accession>A0ACD5A2K2</accession>
<protein>
    <submittedName>
        <fullName evidence="1">HNH endonuclease signature motif containing protein</fullName>
    </submittedName>
</protein>
<keyword evidence="1" id="KW-0614">Plasmid</keyword>
<gene>
    <name evidence="1" type="ORF">DOP62_14000</name>
</gene>
<keyword evidence="1" id="KW-0378">Hydrolase</keyword>
<evidence type="ECO:0000313" key="1">
    <source>
        <dbReference type="EMBL" id="WVS92198.1"/>
    </source>
</evidence>
<dbReference type="Proteomes" id="UP000267249">
    <property type="component" value="Plasmid p11801_1"/>
</dbReference>
<name>A0ACD5A2K2_SYNEL</name>
<keyword evidence="1" id="KW-0540">Nuclease</keyword>
<evidence type="ECO:0000313" key="2">
    <source>
        <dbReference type="Proteomes" id="UP000267249"/>
    </source>
</evidence>
<dbReference type="EMBL" id="CP143528">
    <property type="protein sequence ID" value="WVS92198.1"/>
    <property type="molecule type" value="Genomic_DNA"/>
</dbReference>
<sequence>MDYRQYGKTTANRGFNDQTVDKVWQKAEPIPGMDSSLVRKDACGAKILRHQYGQTNKYGWEIDHITPVSHGGSDNLSNLQPLQWENNRAKSNHLHGEWTCAVSW</sequence>
<geneLocation type="plasmid" evidence="1 2">
    <name>p11801_1</name>
</geneLocation>